<proteinExistence type="predicted"/>
<evidence type="ECO:0000313" key="3">
    <source>
        <dbReference type="Proteomes" id="UP001274896"/>
    </source>
</evidence>
<evidence type="ECO:0000256" key="1">
    <source>
        <dbReference type="SAM" id="MobiDB-lite"/>
    </source>
</evidence>
<comment type="caution">
    <text evidence="2">The sequence shown here is derived from an EMBL/GenBank/DDBJ whole genome shotgun (WGS) entry which is preliminary data.</text>
</comment>
<sequence>MDYQITETNPADEGSFPQLDIAPDLDGSEGPLLECWGVRKMDFGLGFRCICDTLSRRSDCVAMFRVVVGLQALMPCVIEEEKRSVIKAVSFS</sequence>
<keyword evidence="3" id="KW-1185">Reference proteome</keyword>
<organism evidence="2 3">
    <name type="scientific">Hemibagrus guttatus</name>
    <dbReference type="NCBI Taxonomy" id="175788"/>
    <lineage>
        <taxon>Eukaryota</taxon>
        <taxon>Metazoa</taxon>
        <taxon>Chordata</taxon>
        <taxon>Craniata</taxon>
        <taxon>Vertebrata</taxon>
        <taxon>Euteleostomi</taxon>
        <taxon>Actinopterygii</taxon>
        <taxon>Neopterygii</taxon>
        <taxon>Teleostei</taxon>
        <taxon>Ostariophysi</taxon>
        <taxon>Siluriformes</taxon>
        <taxon>Bagridae</taxon>
        <taxon>Hemibagrus</taxon>
    </lineage>
</organism>
<gene>
    <name evidence="2" type="ORF">QTP70_009922</name>
</gene>
<dbReference type="AlphaFoldDB" id="A0AAE0QA30"/>
<accession>A0AAE0QA30</accession>
<evidence type="ECO:0000313" key="2">
    <source>
        <dbReference type="EMBL" id="KAK3516369.1"/>
    </source>
</evidence>
<dbReference type="EMBL" id="JAUCMX010000019">
    <property type="protein sequence ID" value="KAK3516369.1"/>
    <property type="molecule type" value="Genomic_DNA"/>
</dbReference>
<feature type="region of interest" description="Disordered" evidence="1">
    <location>
        <begin position="1"/>
        <end position="20"/>
    </location>
</feature>
<name>A0AAE0QA30_9TELE</name>
<reference evidence="2" key="1">
    <citation type="submission" date="2023-06" db="EMBL/GenBank/DDBJ databases">
        <title>Male Hemibagrus guttatus genome.</title>
        <authorList>
            <person name="Bian C."/>
        </authorList>
    </citation>
    <scope>NUCLEOTIDE SEQUENCE</scope>
    <source>
        <strain evidence="2">Male_cb2023</strain>
        <tissue evidence="2">Muscle</tissue>
    </source>
</reference>
<protein>
    <submittedName>
        <fullName evidence="2">Uncharacterized protein</fullName>
    </submittedName>
</protein>
<dbReference type="Proteomes" id="UP001274896">
    <property type="component" value="Unassembled WGS sequence"/>
</dbReference>